<dbReference type="EMBL" id="HACG01018107">
    <property type="protein sequence ID" value="CEK64972.1"/>
    <property type="molecule type" value="Transcribed_RNA"/>
</dbReference>
<feature type="compositionally biased region" description="Polar residues" evidence="1">
    <location>
        <begin position="106"/>
        <end position="158"/>
    </location>
</feature>
<evidence type="ECO:0000313" key="2">
    <source>
        <dbReference type="EMBL" id="CEK64972.1"/>
    </source>
</evidence>
<organism evidence="2">
    <name type="scientific">Arion vulgaris</name>
    <dbReference type="NCBI Taxonomy" id="1028688"/>
    <lineage>
        <taxon>Eukaryota</taxon>
        <taxon>Metazoa</taxon>
        <taxon>Spiralia</taxon>
        <taxon>Lophotrochozoa</taxon>
        <taxon>Mollusca</taxon>
        <taxon>Gastropoda</taxon>
        <taxon>Heterobranchia</taxon>
        <taxon>Euthyneura</taxon>
        <taxon>Panpulmonata</taxon>
        <taxon>Eupulmonata</taxon>
        <taxon>Stylommatophora</taxon>
        <taxon>Helicina</taxon>
        <taxon>Arionoidea</taxon>
        <taxon>Arionidae</taxon>
        <taxon>Arion</taxon>
    </lineage>
</organism>
<feature type="compositionally biased region" description="Basic and acidic residues" evidence="1">
    <location>
        <begin position="64"/>
        <end position="80"/>
    </location>
</feature>
<dbReference type="AlphaFoldDB" id="A0A0B6Z9F4"/>
<reference evidence="2" key="1">
    <citation type="submission" date="2014-12" db="EMBL/GenBank/DDBJ databases">
        <title>Insight into the proteome of Arion vulgaris.</title>
        <authorList>
            <person name="Aradska J."/>
            <person name="Bulat T."/>
            <person name="Smidak R."/>
            <person name="Sarate P."/>
            <person name="Gangsoo J."/>
            <person name="Sialana F."/>
            <person name="Bilban M."/>
            <person name="Lubec G."/>
        </authorList>
    </citation>
    <scope>NUCLEOTIDE SEQUENCE</scope>
    <source>
        <tissue evidence="2">Skin</tissue>
    </source>
</reference>
<feature type="compositionally biased region" description="Polar residues" evidence="1">
    <location>
        <begin position="1"/>
        <end position="24"/>
    </location>
</feature>
<feature type="region of interest" description="Disordered" evidence="1">
    <location>
        <begin position="1"/>
        <end position="26"/>
    </location>
</feature>
<evidence type="ECO:0000256" key="1">
    <source>
        <dbReference type="SAM" id="MobiDB-lite"/>
    </source>
</evidence>
<feature type="non-terminal residue" evidence="2">
    <location>
        <position position="158"/>
    </location>
</feature>
<feature type="region of interest" description="Disordered" evidence="1">
    <location>
        <begin position="62"/>
        <end position="81"/>
    </location>
</feature>
<accession>A0A0B6Z9F4</accession>
<proteinExistence type="predicted"/>
<sequence length="158" mass="17184">NVTDNQIMQSGEANIPGSSVSSARGNRYSESLALGRIQEESDAVHSGNDFDNAVLVKTGSGKSHNVDEKIAGGKSEKGDKYPWQNEAWLKSQGNIPKENNLKRASSEQFAVPKQRTNVKISSYDTDSGISQRSGESNSKKFLTPSFQQHDNNRAPTSP</sequence>
<protein>
    <submittedName>
        <fullName evidence="2">Uncharacterized protein</fullName>
    </submittedName>
</protein>
<gene>
    <name evidence="2" type="primary">ORF53495</name>
</gene>
<name>A0A0B6Z9F4_9EUPU</name>
<feature type="non-terminal residue" evidence="2">
    <location>
        <position position="1"/>
    </location>
</feature>
<feature type="region of interest" description="Disordered" evidence="1">
    <location>
        <begin position="90"/>
        <end position="158"/>
    </location>
</feature>